<sequence>MSLARQIFREMRPFFRALDDVSLARRPSPFFPVMTQFDPFQEFNAARPALDLIEDGNKYIVTADIPGIPKENVEIRIGDNGQSITIEGKASETYGQSTTKASSGGESASAANEDTTAVAKKDESSTQISAERPFTRNVSFTRTVWLPRPVDTENVTASLKDGVLTVEVNKTEDKASTRIPIN</sequence>
<accession>A0A9P6CVV5</accession>
<dbReference type="Gene3D" id="2.60.40.790">
    <property type="match status" value="1"/>
</dbReference>
<dbReference type="SUPFAM" id="SSF49764">
    <property type="entry name" value="HSP20-like chaperones"/>
    <property type="match status" value="1"/>
</dbReference>
<evidence type="ECO:0000259" key="5">
    <source>
        <dbReference type="PROSITE" id="PS01031"/>
    </source>
</evidence>
<proteinExistence type="inferred from homology"/>
<dbReference type="PROSITE" id="PS01031">
    <property type="entry name" value="SHSP"/>
    <property type="match status" value="1"/>
</dbReference>
<dbReference type="InterPro" id="IPR008978">
    <property type="entry name" value="HSP20-like_chaperone"/>
</dbReference>
<dbReference type="Proteomes" id="UP000807469">
    <property type="component" value="Unassembled WGS sequence"/>
</dbReference>
<evidence type="ECO:0000313" key="7">
    <source>
        <dbReference type="Proteomes" id="UP000807469"/>
    </source>
</evidence>
<evidence type="ECO:0000256" key="3">
    <source>
        <dbReference type="RuleBase" id="RU003616"/>
    </source>
</evidence>
<evidence type="ECO:0000313" key="6">
    <source>
        <dbReference type="EMBL" id="KAF9481162.1"/>
    </source>
</evidence>
<dbReference type="InterPro" id="IPR002068">
    <property type="entry name" value="A-crystallin/Hsp20_dom"/>
</dbReference>
<reference evidence="6" key="1">
    <citation type="submission" date="2020-11" db="EMBL/GenBank/DDBJ databases">
        <authorList>
            <consortium name="DOE Joint Genome Institute"/>
            <person name="Ahrendt S."/>
            <person name="Riley R."/>
            <person name="Andreopoulos W."/>
            <person name="Labutti K."/>
            <person name="Pangilinan J."/>
            <person name="Ruiz-Duenas F.J."/>
            <person name="Barrasa J.M."/>
            <person name="Sanchez-Garcia M."/>
            <person name="Camarero S."/>
            <person name="Miyauchi S."/>
            <person name="Serrano A."/>
            <person name="Linde D."/>
            <person name="Babiker R."/>
            <person name="Drula E."/>
            <person name="Ayuso-Fernandez I."/>
            <person name="Pacheco R."/>
            <person name="Padilla G."/>
            <person name="Ferreira P."/>
            <person name="Barriuso J."/>
            <person name="Kellner H."/>
            <person name="Castanera R."/>
            <person name="Alfaro M."/>
            <person name="Ramirez L."/>
            <person name="Pisabarro A.G."/>
            <person name="Kuo A."/>
            <person name="Tritt A."/>
            <person name="Lipzen A."/>
            <person name="He G."/>
            <person name="Yan M."/>
            <person name="Ng V."/>
            <person name="Cullen D."/>
            <person name="Martin F."/>
            <person name="Rosso M.-N."/>
            <person name="Henrissat B."/>
            <person name="Hibbett D."/>
            <person name="Martinez A.T."/>
            <person name="Grigoriev I.V."/>
        </authorList>
    </citation>
    <scope>NUCLEOTIDE SEQUENCE</scope>
    <source>
        <strain evidence="6">CIRM-BRFM 674</strain>
    </source>
</reference>
<evidence type="ECO:0000256" key="2">
    <source>
        <dbReference type="PROSITE-ProRule" id="PRU00285"/>
    </source>
</evidence>
<dbReference type="EMBL" id="MU155182">
    <property type="protein sequence ID" value="KAF9481162.1"/>
    <property type="molecule type" value="Genomic_DNA"/>
</dbReference>
<feature type="region of interest" description="Disordered" evidence="4">
    <location>
        <begin position="90"/>
        <end position="130"/>
    </location>
</feature>
<dbReference type="PANTHER" id="PTHR11527">
    <property type="entry name" value="HEAT-SHOCK PROTEIN 20 FAMILY MEMBER"/>
    <property type="match status" value="1"/>
</dbReference>
<evidence type="ECO:0000256" key="4">
    <source>
        <dbReference type="SAM" id="MobiDB-lite"/>
    </source>
</evidence>
<dbReference type="InterPro" id="IPR031107">
    <property type="entry name" value="Small_HSP"/>
</dbReference>
<name>A0A9P6CVV5_9AGAR</name>
<dbReference type="Pfam" id="PF00011">
    <property type="entry name" value="HSP20"/>
    <property type="match status" value="1"/>
</dbReference>
<evidence type="ECO:0000256" key="1">
    <source>
        <dbReference type="ARBA" id="ARBA00023016"/>
    </source>
</evidence>
<comment type="caution">
    <text evidence="6">The sequence shown here is derived from an EMBL/GenBank/DDBJ whole genome shotgun (WGS) entry which is preliminary data.</text>
</comment>
<organism evidence="6 7">
    <name type="scientific">Pholiota conissans</name>
    <dbReference type="NCBI Taxonomy" id="109636"/>
    <lineage>
        <taxon>Eukaryota</taxon>
        <taxon>Fungi</taxon>
        <taxon>Dikarya</taxon>
        <taxon>Basidiomycota</taxon>
        <taxon>Agaricomycotina</taxon>
        <taxon>Agaricomycetes</taxon>
        <taxon>Agaricomycetidae</taxon>
        <taxon>Agaricales</taxon>
        <taxon>Agaricineae</taxon>
        <taxon>Strophariaceae</taxon>
        <taxon>Pholiota</taxon>
    </lineage>
</organism>
<gene>
    <name evidence="6" type="ORF">BDN70DRAFT_831450</name>
</gene>
<keyword evidence="7" id="KW-1185">Reference proteome</keyword>
<dbReference type="AlphaFoldDB" id="A0A9P6CVV5"/>
<feature type="domain" description="SHSP" evidence="5">
    <location>
        <begin position="41"/>
        <end position="182"/>
    </location>
</feature>
<keyword evidence="1" id="KW-0346">Stress response</keyword>
<feature type="compositionally biased region" description="Low complexity" evidence="4">
    <location>
        <begin position="101"/>
        <end position="111"/>
    </location>
</feature>
<dbReference type="OrthoDB" id="1431247at2759"/>
<dbReference type="CDD" id="cd06464">
    <property type="entry name" value="ACD_sHsps-like"/>
    <property type="match status" value="1"/>
</dbReference>
<comment type="similarity">
    <text evidence="2 3">Belongs to the small heat shock protein (HSP20) family.</text>
</comment>
<protein>
    <submittedName>
        <fullName evidence="6">HSP20-like chaperone</fullName>
    </submittedName>
</protein>